<keyword evidence="5" id="KW-0560">Oxidoreductase</keyword>
<feature type="binding site" evidence="6">
    <location>
        <position position="165"/>
    </location>
    <ligand>
        <name>FAD</name>
        <dbReference type="ChEBI" id="CHEBI:57692"/>
    </ligand>
</feature>
<accession>A0A5C3L7N4</accession>
<feature type="binding site" evidence="6">
    <location>
        <position position="320"/>
    </location>
    <ligand>
        <name>D-dopa</name>
        <dbReference type="ChEBI" id="CHEBI:149689"/>
    </ligand>
</feature>
<evidence type="ECO:0000259" key="8">
    <source>
        <dbReference type="Pfam" id="PF01266"/>
    </source>
</evidence>
<dbReference type="Gene3D" id="3.30.9.10">
    <property type="entry name" value="D-Amino Acid Oxidase, subunit A, domain 2"/>
    <property type="match status" value="1"/>
</dbReference>
<dbReference type="PANTHER" id="PTHR11530">
    <property type="entry name" value="D-AMINO ACID OXIDASE"/>
    <property type="match status" value="1"/>
</dbReference>
<keyword evidence="4 6" id="KW-0274">FAD</keyword>
<name>A0A5C3L7N4_COPMA</name>
<evidence type="ECO:0000256" key="7">
    <source>
        <dbReference type="SAM" id="SignalP"/>
    </source>
</evidence>
<feature type="binding site" evidence="6">
    <location>
        <position position="249"/>
    </location>
    <ligand>
        <name>D-dopa</name>
        <dbReference type="ChEBI" id="CHEBI:149689"/>
    </ligand>
</feature>
<evidence type="ECO:0000256" key="3">
    <source>
        <dbReference type="ARBA" id="ARBA00022630"/>
    </source>
</evidence>
<evidence type="ECO:0000313" key="10">
    <source>
        <dbReference type="Proteomes" id="UP000307440"/>
    </source>
</evidence>
<comment type="cofactor">
    <cofactor evidence="1 6">
        <name>FAD</name>
        <dbReference type="ChEBI" id="CHEBI:57692"/>
    </cofactor>
</comment>
<feature type="binding site" evidence="6">
    <location>
        <position position="353"/>
    </location>
    <ligand>
        <name>D-dopa</name>
        <dbReference type="ChEBI" id="CHEBI:149689"/>
    </ligand>
</feature>
<feature type="domain" description="FAD dependent oxidoreductase" evidence="8">
    <location>
        <begin position="6"/>
        <end position="364"/>
    </location>
</feature>
<evidence type="ECO:0000313" key="9">
    <source>
        <dbReference type="EMBL" id="TFK28533.1"/>
    </source>
</evidence>
<feature type="signal peptide" evidence="7">
    <location>
        <begin position="1"/>
        <end position="19"/>
    </location>
</feature>
<evidence type="ECO:0000256" key="6">
    <source>
        <dbReference type="PIRSR" id="PIRSR000189-1"/>
    </source>
</evidence>
<keyword evidence="7" id="KW-0732">Signal</keyword>
<reference evidence="9 10" key="1">
    <citation type="journal article" date="2019" name="Nat. Ecol. Evol.">
        <title>Megaphylogeny resolves global patterns of mushroom evolution.</title>
        <authorList>
            <person name="Varga T."/>
            <person name="Krizsan K."/>
            <person name="Foldi C."/>
            <person name="Dima B."/>
            <person name="Sanchez-Garcia M."/>
            <person name="Sanchez-Ramirez S."/>
            <person name="Szollosi G.J."/>
            <person name="Szarkandi J.G."/>
            <person name="Papp V."/>
            <person name="Albert L."/>
            <person name="Andreopoulos W."/>
            <person name="Angelini C."/>
            <person name="Antonin V."/>
            <person name="Barry K.W."/>
            <person name="Bougher N.L."/>
            <person name="Buchanan P."/>
            <person name="Buyck B."/>
            <person name="Bense V."/>
            <person name="Catcheside P."/>
            <person name="Chovatia M."/>
            <person name="Cooper J."/>
            <person name="Damon W."/>
            <person name="Desjardin D."/>
            <person name="Finy P."/>
            <person name="Geml J."/>
            <person name="Haridas S."/>
            <person name="Hughes K."/>
            <person name="Justo A."/>
            <person name="Karasinski D."/>
            <person name="Kautmanova I."/>
            <person name="Kiss B."/>
            <person name="Kocsube S."/>
            <person name="Kotiranta H."/>
            <person name="LaButti K.M."/>
            <person name="Lechner B.E."/>
            <person name="Liimatainen K."/>
            <person name="Lipzen A."/>
            <person name="Lukacs Z."/>
            <person name="Mihaltcheva S."/>
            <person name="Morgado L.N."/>
            <person name="Niskanen T."/>
            <person name="Noordeloos M.E."/>
            <person name="Ohm R.A."/>
            <person name="Ortiz-Santana B."/>
            <person name="Ovrebo C."/>
            <person name="Racz N."/>
            <person name="Riley R."/>
            <person name="Savchenko A."/>
            <person name="Shiryaev A."/>
            <person name="Soop K."/>
            <person name="Spirin V."/>
            <person name="Szebenyi C."/>
            <person name="Tomsovsky M."/>
            <person name="Tulloss R.E."/>
            <person name="Uehling J."/>
            <person name="Grigoriev I.V."/>
            <person name="Vagvolgyi C."/>
            <person name="Papp T."/>
            <person name="Martin F.M."/>
            <person name="Miettinen O."/>
            <person name="Hibbett D.S."/>
            <person name="Nagy L.G."/>
        </authorList>
    </citation>
    <scope>NUCLEOTIDE SEQUENCE [LARGE SCALE GENOMIC DNA]</scope>
    <source>
        <strain evidence="9 10">CBS 121175</strain>
    </source>
</reference>
<gene>
    <name evidence="9" type="ORF">FA15DRAFT_691783</name>
</gene>
<organism evidence="9 10">
    <name type="scientific">Coprinopsis marcescibilis</name>
    <name type="common">Agaric fungus</name>
    <name type="synonym">Psathyrella marcescibilis</name>
    <dbReference type="NCBI Taxonomy" id="230819"/>
    <lineage>
        <taxon>Eukaryota</taxon>
        <taxon>Fungi</taxon>
        <taxon>Dikarya</taxon>
        <taxon>Basidiomycota</taxon>
        <taxon>Agaricomycotina</taxon>
        <taxon>Agaricomycetes</taxon>
        <taxon>Agaricomycetidae</taxon>
        <taxon>Agaricales</taxon>
        <taxon>Agaricineae</taxon>
        <taxon>Psathyrellaceae</taxon>
        <taxon>Coprinopsis</taxon>
    </lineage>
</organism>
<dbReference type="InterPro" id="IPR023209">
    <property type="entry name" value="DAO"/>
</dbReference>
<keyword evidence="10" id="KW-1185">Reference proteome</keyword>
<dbReference type="AlphaFoldDB" id="A0A5C3L7N4"/>
<dbReference type="GO" id="GO:0005737">
    <property type="term" value="C:cytoplasm"/>
    <property type="evidence" value="ECO:0007669"/>
    <property type="project" value="TreeGrafter"/>
</dbReference>
<dbReference type="Pfam" id="PF01266">
    <property type="entry name" value="DAO"/>
    <property type="match status" value="1"/>
</dbReference>
<comment type="similarity">
    <text evidence="2">Belongs to the DAMOX/DASOX family.</text>
</comment>
<dbReference type="PANTHER" id="PTHR11530:SF11">
    <property type="entry name" value="D-ASPARTATE OXIDASE"/>
    <property type="match status" value="1"/>
</dbReference>
<dbReference type="OrthoDB" id="2015447at2759"/>
<dbReference type="Gene3D" id="3.40.50.720">
    <property type="entry name" value="NAD(P)-binding Rossmann-like Domain"/>
    <property type="match status" value="1"/>
</dbReference>
<evidence type="ECO:0000256" key="5">
    <source>
        <dbReference type="ARBA" id="ARBA00023002"/>
    </source>
</evidence>
<feature type="binding site" evidence="6">
    <location>
        <begin position="47"/>
        <end position="48"/>
    </location>
    <ligand>
        <name>FAD</name>
        <dbReference type="ChEBI" id="CHEBI:57692"/>
    </ligand>
</feature>
<dbReference type="SUPFAM" id="SSF54373">
    <property type="entry name" value="FAD-linked reductases, C-terminal domain"/>
    <property type="match status" value="1"/>
</dbReference>
<protein>
    <submittedName>
        <fullName evidence="9">D-amino-acid oxidase</fullName>
    </submittedName>
</protein>
<dbReference type="GO" id="GO:0003884">
    <property type="term" value="F:D-amino-acid oxidase activity"/>
    <property type="evidence" value="ECO:0007669"/>
    <property type="project" value="InterPro"/>
</dbReference>
<dbReference type="EMBL" id="ML210155">
    <property type="protein sequence ID" value="TFK28533.1"/>
    <property type="molecule type" value="Genomic_DNA"/>
</dbReference>
<sequence>MEKKSVIVLGAGVIGLTTALRLQEQGGYQVTIVAENLPTDPKTIKYTSLWAGAHHVSFATLEEFRHALDKQTFEEMWALSGPNGEAESCFMRLQQTEYFGQERSNPSTLAHMPEFRSLTKDEFAHIEGAKAGETFQTVTIDVGPFTNFLLSKFIAKGGRVVRGSVQHIDQLAENGVAPFLETEQRRHLANQPPKAPDAIIVCAGLAARSLGGVEDKDVYPIRGQVILVKAPWIKIGRTFSSTKDNLWTYVIPRRSGDVILGGTLEANDWYPKSRPETTRWILERTLKLMPELVPQHLRKGDEPTVDELYSLVIEEGSGFRPARKGGVRLEAGRTKVPGTDRTIPVVYNYGHAGSGYIASFGCAQRSLELLEDAFKSQ</sequence>
<dbReference type="InterPro" id="IPR006076">
    <property type="entry name" value="FAD-dep_OxRdtase"/>
</dbReference>
<dbReference type="Proteomes" id="UP000307440">
    <property type="component" value="Unassembled WGS sequence"/>
</dbReference>
<feature type="chain" id="PRO_5022853037" evidence="7">
    <location>
        <begin position="20"/>
        <end position="377"/>
    </location>
</feature>
<keyword evidence="3" id="KW-0285">Flavoprotein</keyword>
<dbReference type="GO" id="GO:0019478">
    <property type="term" value="P:D-amino acid catabolic process"/>
    <property type="evidence" value="ECO:0007669"/>
    <property type="project" value="TreeGrafter"/>
</dbReference>
<dbReference type="STRING" id="230819.A0A5C3L7N4"/>
<dbReference type="GO" id="GO:0071949">
    <property type="term" value="F:FAD binding"/>
    <property type="evidence" value="ECO:0007669"/>
    <property type="project" value="InterPro"/>
</dbReference>
<evidence type="ECO:0000256" key="2">
    <source>
        <dbReference type="ARBA" id="ARBA00006730"/>
    </source>
</evidence>
<proteinExistence type="inferred from homology"/>
<evidence type="ECO:0000256" key="1">
    <source>
        <dbReference type="ARBA" id="ARBA00001974"/>
    </source>
</evidence>
<evidence type="ECO:0000256" key="4">
    <source>
        <dbReference type="ARBA" id="ARBA00022827"/>
    </source>
</evidence>
<dbReference type="SUPFAM" id="SSF51971">
    <property type="entry name" value="Nucleotide-binding domain"/>
    <property type="match status" value="1"/>
</dbReference>
<dbReference type="PIRSF" id="PIRSF000189">
    <property type="entry name" value="D-aa_oxidase"/>
    <property type="match status" value="1"/>
</dbReference>